<dbReference type="SMART" id="SM00450">
    <property type="entry name" value="RHOD"/>
    <property type="match status" value="2"/>
</dbReference>
<dbReference type="PANTHER" id="PTHR11364">
    <property type="entry name" value="THIOSULFATE SULFERTANSFERASE"/>
    <property type="match status" value="1"/>
</dbReference>
<dbReference type="SUPFAM" id="SSF52821">
    <property type="entry name" value="Rhodanese/Cell cycle control phosphatase"/>
    <property type="match status" value="2"/>
</dbReference>
<comment type="caution">
    <text evidence="4">The sequence shown here is derived from an EMBL/GenBank/DDBJ whole genome shotgun (WGS) entry which is preliminary data.</text>
</comment>
<sequence length="387" mass="42485">MDIVKKVKIDLPVSLAPMTRSNACGHQWKVFLTVDDIAHSFMEYQVFDVRYNLADGNYGKNAYVKGHVPSAIFVDVDEELSGPLTNTTARHPLPDAAKFVEWCKSRGIGSGKPVLCYDDISGAMGACRMWWMLHALGVEAYVLNGGFQAYCAAGLPLETGLPDSRTQPLETWPYGVDFRRALTIDEVPPNAVMVDTRSKNRFLSTVRPYGADTLPGHIDNAISFPWDSILLFTDQLKCLKSEEECRSNVLEALQSVWDAGYSNASNCVFYCGSGVTATLNIALLCHLGLGDPFLYCGSWSEYAGQFSFSIARRIVGEHGMLFKMMSPCLGDNPKAPASDAATVIVDGKIVPQPDAELSSAIAHMHLGERAQVFFKSRRVVVIEVLPK</sequence>
<reference evidence="4 5" key="1">
    <citation type="journal article" date="2019" name="Genome Biol. Evol.">
        <title>Nanopore Sequencing Significantly Improves Genome Assembly of the Protozoan Parasite Trypanosoma cruzi.</title>
        <authorList>
            <person name="Diaz-Viraque F."/>
            <person name="Pita S."/>
            <person name="Greif G."/>
            <person name="de Souza R.C.M."/>
            <person name="Iraola G."/>
            <person name="Robello C."/>
        </authorList>
    </citation>
    <scope>NUCLEOTIDE SEQUENCE [LARGE SCALE GENOMIC DNA]</scope>
    <source>
        <strain evidence="4 5">Berenice</strain>
    </source>
</reference>
<evidence type="ECO:0000313" key="5">
    <source>
        <dbReference type="Proteomes" id="UP000583944"/>
    </source>
</evidence>
<evidence type="ECO:0000259" key="3">
    <source>
        <dbReference type="PROSITE" id="PS50206"/>
    </source>
</evidence>
<dbReference type="VEuPathDB" id="TriTrypDB:ECC02_008666"/>
<dbReference type="Gene3D" id="3.30.1670.10">
    <property type="entry name" value="3-mercaptopyruvate sulfurtransferase, domain 3"/>
    <property type="match status" value="1"/>
</dbReference>
<feature type="domain" description="Rhodanese" evidence="3">
    <location>
        <begin position="187"/>
        <end position="307"/>
    </location>
</feature>
<dbReference type="Pfam" id="PF00581">
    <property type="entry name" value="Rhodanese"/>
    <property type="match status" value="2"/>
</dbReference>
<dbReference type="Pfam" id="PF09122">
    <property type="entry name" value="DUF1930"/>
    <property type="match status" value="1"/>
</dbReference>
<feature type="domain" description="Rhodanese" evidence="3">
    <location>
        <begin position="40"/>
        <end position="159"/>
    </location>
</feature>
<dbReference type="InterPro" id="IPR038457">
    <property type="entry name" value="SulfurTase_C_sf"/>
</dbReference>
<dbReference type="PANTHER" id="PTHR11364:SF27">
    <property type="entry name" value="SULFURTRANSFERASE"/>
    <property type="match status" value="1"/>
</dbReference>
<dbReference type="VEuPathDB" id="TriTrypDB:BCY84_16370"/>
<protein>
    <recommendedName>
        <fullName evidence="3">Rhodanese domain-containing protein</fullName>
    </recommendedName>
</protein>
<dbReference type="GO" id="GO:0005739">
    <property type="term" value="C:mitochondrion"/>
    <property type="evidence" value="ECO:0007669"/>
    <property type="project" value="TreeGrafter"/>
</dbReference>
<dbReference type="Gene3D" id="3.40.250.10">
    <property type="entry name" value="Rhodanese-like domain"/>
    <property type="match status" value="2"/>
</dbReference>
<evidence type="ECO:0000256" key="1">
    <source>
        <dbReference type="ARBA" id="ARBA00022679"/>
    </source>
</evidence>
<dbReference type="SUPFAM" id="SSF54534">
    <property type="entry name" value="FKBP-like"/>
    <property type="match status" value="1"/>
</dbReference>
<proteinExistence type="predicted"/>
<keyword evidence="1" id="KW-0808">Transferase</keyword>
<dbReference type="InterPro" id="IPR045078">
    <property type="entry name" value="TST/MPST-like"/>
</dbReference>
<organism evidence="4 5">
    <name type="scientific">Trypanosoma cruzi</name>
    <dbReference type="NCBI Taxonomy" id="5693"/>
    <lineage>
        <taxon>Eukaryota</taxon>
        <taxon>Discoba</taxon>
        <taxon>Euglenozoa</taxon>
        <taxon>Kinetoplastea</taxon>
        <taxon>Metakinetoplastina</taxon>
        <taxon>Trypanosomatida</taxon>
        <taxon>Trypanosomatidae</taxon>
        <taxon>Trypanosoma</taxon>
        <taxon>Schizotrypanum</taxon>
    </lineage>
</organism>
<accession>A0A7J6XV63</accession>
<dbReference type="EMBL" id="JABDHM010000097">
    <property type="protein sequence ID" value="KAF5218424.1"/>
    <property type="molecule type" value="Genomic_DNA"/>
</dbReference>
<dbReference type="Proteomes" id="UP000583944">
    <property type="component" value="Unassembled WGS sequence"/>
</dbReference>
<dbReference type="GO" id="GO:0004792">
    <property type="term" value="F:thiosulfate-cyanide sulfurtransferase activity"/>
    <property type="evidence" value="ECO:0007669"/>
    <property type="project" value="TreeGrafter"/>
</dbReference>
<dbReference type="InterPro" id="IPR015206">
    <property type="entry name" value="SulfurTase_C"/>
</dbReference>
<keyword evidence="2" id="KW-0677">Repeat</keyword>
<dbReference type="CDD" id="cd01448">
    <property type="entry name" value="TST_Repeat_1"/>
    <property type="match status" value="1"/>
</dbReference>
<name>A0A7J6XV63_TRYCR</name>
<evidence type="ECO:0000313" key="4">
    <source>
        <dbReference type="EMBL" id="KAF5218424.1"/>
    </source>
</evidence>
<dbReference type="AlphaFoldDB" id="A0A7J6XV63"/>
<dbReference type="PROSITE" id="PS50206">
    <property type="entry name" value="RHODANESE_3"/>
    <property type="match status" value="2"/>
</dbReference>
<gene>
    <name evidence="4" type="ORF">ECC02_008666</name>
</gene>
<evidence type="ECO:0000256" key="2">
    <source>
        <dbReference type="ARBA" id="ARBA00022737"/>
    </source>
</evidence>
<dbReference type="InterPro" id="IPR036873">
    <property type="entry name" value="Rhodanese-like_dom_sf"/>
</dbReference>
<dbReference type="InterPro" id="IPR001763">
    <property type="entry name" value="Rhodanese-like_dom"/>
</dbReference>